<feature type="transmembrane region" description="Helical" evidence="6">
    <location>
        <begin position="347"/>
        <end position="369"/>
    </location>
</feature>
<evidence type="ECO:0000256" key="5">
    <source>
        <dbReference type="ARBA" id="ARBA00023136"/>
    </source>
</evidence>
<evidence type="ECO:0000313" key="8">
    <source>
        <dbReference type="Proteomes" id="UP000245462"/>
    </source>
</evidence>
<keyword evidence="4 6" id="KW-1133">Transmembrane helix</keyword>
<feature type="transmembrane region" description="Helical" evidence="6">
    <location>
        <begin position="476"/>
        <end position="497"/>
    </location>
</feature>
<feature type="transmembrane region" description="Helical" evidence="6">
    <location>
        <begin position="249"/>
        <end position="271"/>
    </location>
</feature>
<evidence type="ECO:0000256" key="1">
    <source>
        <dbReference type="ARBA" id="ARBA00004651"/>
    </source>
</evidence>
<keyword evidence="2" id="KW-1003">Cell membrane</keyword>
<feature type="transmembrane region" description="Helical" evidence="6">
    <location>
        <begin position="96"/>
        <end position="119"/>
    </location>
</feature>
<evidence type="ECO:0000256" key="4">
    <source>
        <dbReference type="ARBA" id="ARBA00022989"/>
    </source>
</evidence>
<sequence length="515" mass="58686">MGTSKKSRMDNSLKNTKVSLYFYFLILATTFFSRKAFIDILGIELLGLNTAITNLLAFLNLTELGIGTAVSFALYKPLFDHDKKSIQEIISVQGWLYKNIALLITAIGIILMLLFPFILKKLDLPIWYAYATFITFLFSSLLGYFVNYKQIILSADQKQYKLTLITKGLMLLKLAGQIGVLYLSPWGYHAWLAIEVAFSILTALALEWVVYRNYPWLKTSFKLGKDTYKKYSTILSKTKQLFFHRMSGFILNQTSPLIIYAYTTLTLVAIYGNYMLIVSGIISLLTSVFSGIIPGIGNLIAEGNKDSVRRVFREYFACRMLAAAAVSYCLWISGNAFVSLWVGKDYILNDFAFSLIVIITFLNITRVCDDFLMAYGLFKDIWAPIAEAITNLGLSILLGYFFSLRGILSGVLISLVLFLLIWKPYFLHRHGLCIPVIGYYIRYMGYILSFATSAWATCTLLGRINPDAVFSWQDWILLSAQHLIIFTSISYLILFAWDKGIRYFSNRIVKRIKRI</sequence>
<feature type="transmembrane region" description="Helical" evidence="6">
    <location>
        <begin position="321"/>
        <end position="341"/>
    </location>
</feature>
<evidence type="ECO:0000313" key="7">
    <source>
        <dbReference type="EMBL" id="PVZ14101.1"/>
    </source>
</evidence>
<organism evidence="7 8">
    <name type="scientific">Porphyromonas loveana</name>
    <dbReference type="NCBI Taxonomy" id="1884669"/>
    <lineage>
        <taxon>Bacteria</taxon>
        <taxon>Pseudomonadati</taxon>
        <taxon>Bacteroidota</taxon>
        <taxon>Bacteroidia</taxon>
        <taxon>Bacteroidales</taxon>
        <taxon>Porphyromonadaceae</taxon>
        <taxon>Porphyromonas</taxon>
    </lineage>
</organism>
<dbReference type="OrthoDB" id="8609648at2"/>
<dbReference type="Proteomes" id="UP000245462">
    <property type="component" value="Unassembled WGS sequence"/>
</dbReference>
<feature type="transmembrane region" description="Helical" evidence="6">
    <location>
        <begin position="381"/>
        <end position="401"/>
    </location>
</feature>
<protein>
    <submittedName>
        <fullName evidence="7">O-antigen/teichoic acid export membrane protein</fullName>
    </submittedName>
</protein>
<feature type="transmembrane region" description="Helical" evidence="6">
    <location>
        <begin position="20"/>
        <end position="43"/>
    </location>
</feature>
<feature type="transmembrane region" description="Helical" evidence="6">
    <location>
        <begin position="55"/>
        <end position="75"/>
    </location>
</feature>
<accession>A0A2U1FPJ0</accession>
<keyword evidence="5 6" id="KW-0472">Membrane</keyword>
<dbReference type="EMBL" id="QEKY01000002">
    <property type="protein sequence ID" value="PVZ14101.1"/>
    <property type="molecule type" value="Genomic_DNA"/>
</dbReference>
<keyword evidence="3 6" id="KW-0812">Transmembrane</keyword>
<dbReference type="PANTHER" id="PTHR30250:SF26">
    <property type="entry name" value="PSMA PROTEIN"/>
    <property type="match status" value="1"/>
</dbReference>
<proteinExistence type="predicted"/>
<comment type="caution">
    <text evidence="7">The sequence shown here is derived from an EMBL/GenBank/DDBJ whole genome shotgun (WGS) entry which is preliminary data.</text>
</comment>
<feature type="transmembrane region" description="Helical" evidence="6">
    <location>
        <begin position="407"/>
        <end position="427"/>
    </location>
</feature>
<dbReference type="AlphaFoldDB" id="A0A2U1FPJ0"/>
<feature type="transmembrane region" description="Helical" evidence="6">
    <location>
        <begin position="190"/>
        <end position="211"/>
    </location>
</feature>
<feature type="transmembrane region" description="Helical" evidence="6">
    <location>
        <begin position="277"/>
        <end position="300"/>
    </location>
</feature>
<feature type="transmembrane region" description="Helical" evidence="6">
    <location>
        <begin position="439"/>
        <end position="464"/>
    </location>
</feature>
<keyword evidence="8" id="KW-1185">Reference proteome</keyword>
<comment type="subcellular location">
    <subcellularLocation>
        <location evidence="1">Cell membrane</location>
        <topology evidence="1">Multi-pass membrane protein</topology>
    </subcellularLocation>
</comment>
<reference evidence="7 8" key="1">
    <citation type="submission" date="2018-04" db="EMBL/GenBank/DDBJ databases">
        <title>Genomic Encyclopedia of Type Strains, Phase IV (KMG-IV): sequencing the most valuable type-strain genomes for metagenomic binning, comparative biology and taxonomic classification.</title>
        <authorList>
            <person name="Goeker M."/>
        </authorList>
    </citation>
    <scope>NUCLEOTIDE SEQUENCE [LARGE SCALE GENOMIC DNA]</scope>
    <source>
        <strain evidence="7 8">DSM 28520</strain>
    </source>
</reference>
<feature type="transmembrane region" description="Helical" evidence="6">
    <location>
        <begin position="125"/>
        <end position="147"/>
    </location>
</feature>
<dbReference type="PANTHER" id="PTHR30250">
    <property type="entry name" value="PST FAMILY PREDICTED COLANIC ACID TRANSPORTER"/>
    <property type="match status" value="1"/>
</dbReference>
<feature type="transmembrane region" description="Helical" evidence="6">
    <location>
        <begin position="168"/>
        <end position="184"/>
    </location>
</feature>
<name>A0A2U1FPJ0_9PORP</name>
<dbReference type="InterPro" id="IPR050833">
    <property type="entry name" value="Poly_Biosynth_Transport"/>
</dbReference>
<dbReference type="GO" id="GO:0005886">
    <property type="term" value="C:plasma membrane"/>
    <property type="evidence" value="ECO:0007669"/>
    <property type="project" value="UniProtKB-SubCell"/>
</dbReference>
<evidence type="ECO:0000256" key="3">
    <source>
        <dbReference type="ARBA" id="ARBA00022692"/>
    </source>
</evidence>
<gene>
    <name evidence="7" type="ORF">C7382_102145</name>
</gene>
<evidence type="ECO:0000256" key="2">
    <source>
        <dbReference type="ARBA" id="ARBA00022475"/>
    </source>
</evidence>
<evidence type="ECO:0000256" key="6">
    <source>
        <dbReference type="SAM" id="Phobius"/>
    </source>
</evidence>